<evidence type="ECO:0000256" key="13">
    <source>
        <dbReference type="ARBA" id="ARBA00022842"/>
    </source>
</evidence>
<comment type="similarity">
    <text evidence="5 17">Belongs to the folylpolyglutamate synthase family.</text>
</comment>
<evidence type="ECO:0000256" key="3">
    <source>
        <dbReference type="ARBA" id="ARBA00004496"/>
    </source>
</evidence>
<evidence type="ECO:0000256" key="4">
    <source>
        <dbReference type="ARBA" id="ARBA00005150"/>
    </source>
</evidence>
<dbReference type="PROSITE" id="PS01012">
    <property type="entry name" value="FOLYLPOLYGLU_SYNT_2"/>
    <property type="match status" value="1"/>
</dbReference>
<keyword evidence="6" id="KW-0963">Cytoplasm</keyword>
<dbReference type="InterPro" id="IPR023600">
    <property type="entry name" value="Folylpolyglutamate_synth_euk"/>
</dbReference>
<accession>A0ABR3GXZ4</accession>
<dbReference type="InterPro" id="IPR001645">
    <property type="entry name" value="Folylpolyglutamate_synth"/>
</dbReference>
<evidence type="ECO:0000256" key="9">
    <source>
        <dbReference type="ARBA" id="ARBA00022723"/>
    </source>
</evidence>
<dbReference type="NCBIfam" id="TIGR01499">
    <property type="entry name" value="folC"/>
    <property type="match status" value="1"/>
</dbReference>
<dbReference type="EMBL" id="JBBBZM010000001">
    <property type="protein sequence ID" value="KAL0640813.1"/>
    <property type="molecule type" value="Genomic_DNA"/>
</dbReference>
<evidence type="ECO:0000256" key="8">
    <source>
        <dbReference type="ARBA" id="ARBA00022598"/>
    </source>
</evidence>
<comment type="catalytic activity">
    <reaction evidence="16 17">
        <text>(6S)-5,6,7,8-tetrahydrofolyl-(gamma-L-Glu)(n) + L-glutamate + ATP = (6S)-5,6,7,8-tetrahydrofolyl-(gamma-L-Glu)(n+1) + ADP + phosphate + H(+)</text>
        <dbReference type="Rhea" id="RHEA:10580"/>
        <dbReference type="Rhea" id="RHEA-COMP:14738"/>
        <dbReference type="Rhea" id="RHEA-COMP:14740"/>
        <dbReference type="ChEBI" id="CHEBI:15378"/>
        <dbReference type="ChEBI" id="CHEBI:29985"/>
        <dbReference type="ChEBI" id="CHEBI:30616"/>
        <dbReference type="ChEBI" id="CHEBI:43474"/>
        <dbReference type="ChEBI" id="CHEBI:141005"/>
        <dbReference type="ChEBI" id="CHEBI:456216"/>
        <dbReference type="EC" id="6.3.2.17"/>
    </reaction>
</comment>
<evidence type="ECO:0000256" key="17">
    <source>
        <dbReference type="PIRNR" id="PIRNR038895"/>
    </source>
</evidence>
<dbReference type="SUPFAM" id="SSF53244">
    <property type="entry name" value="MurD-like peptide ligases, peptide-binding domain"/>
    <property type="match status" value="1"/>
</dbReference>
<comment type="subcellular location">
    <subcellularLocation>
        <location evidence="3">Cytoplasm</location>
    </subcellularLocation>
    <subcellularLocation>
        <location evidence="1">Mitochondrion inner membrane</location>
    </subcellularLocation>
    <subcellularLocation>
        <location evidence="2">Mitochondrion matrix</location>
    </subcellularLocation>
</comment>
<dbReference type="EC" id="6.3.2.17" evidence="17"/>
<evidence type="ECO:0000256" key="7">
    <source>
        <dbReference type="ARBA" id="ARBA00022563"/>
    </source>
</evidence>
<dbReference type="PIRSF" id="PIRSF038895">
    <property type="entry name" value="FPGS"/>
    <property type="match status" value="1"/>
</dbReference>
<name>A0ABR3GXZ4_9PEZI</name>
<dbReference type="InterPro" id="IPR036615">
    <property type="entry name" value="Mur_ligase_C_dom_sf"/>
</dbReference>
<dbReference type="SUPFAM" id="SSF53623">
    <property type="entry name" value="MurD-like peptide ligases, catalytic domain"/>
    <property type="match status" value="1"/>
</dbReference>
<organism evidence="18 19">
    <name type="scientific">Discina gigas</name>
    <dbReference type="NCBI Taxonomy" id="1032678"/>
    <lineage>
        <taxon>Eukaryota</taxon>
        <taxon>Fungi</taxon>
        <taxon>Dikarya</taxon>
        <taxon>Ascomycota</taxon>
        <taxon>Pezizomycotina</taxon>
        <taxon>Pezizomycetes</taxon>
        <taxon>Pezizales</taxon>
        <taxon>Discinaceae</taxon>
        <taxon>Discina</taxon>
    </lineage>
</organism>
<dbReference type="InterPro" id="IPR036565">
    <property type="entry name" value="Mur-like_cat_sf"/>
</dbReference>
<keyword evidence="12" id="KW-0067">ATP-binding</keyword>
<evidence type="ECO:0000256" key="11">
    <source>
        <dbReference type="ARBA" id="ARBA00022792"/>
    </source>
</evidence>
<evidence type="ECO:0000256" key="12">
    <source>
        <dbReference type="ARBA" id="ARBA00022840"/>
    </source>
</evidence>
<evidence type="ECO:0000256" key="2">
    <source>
        <dbReference type="ARBA" id="ARBA00004305"/>
    </source>
</evidence>
<keyword evidence="15" id="KW-0472">Membrane</keyword>
<evidence type="ECO:0000256" key="6">
    <source>
        <dbReference type="ARBA" id="ARBA00022490"/>
    </source>
</evidence>
<keyword evidence="10" id="KW-0547">Nucleotide-binding</keyword>
<evidence type="ECO:0000256" key="1">
    <source>
        <dbReference type="ARBA" id="ARBA00004273"/>
    </source>
</evidence>
<dbReference type="GO" id="GO:0004326">
    <property type="term" value="F:tetrahydrofolylpolyglutamate synthase activity"/>
    <property type="evidence" value="ECO:0007669"/>
    <property type="project" value="UniProtKB-EC"/>
</dbReference>
<dbReference type="Gene3D" id="3.90.190.20">
    <property type="entry name" value="Mur ligase, C-terminal domain"/>
    <property type="match status" value="1"/>
</dbReference>
<gene>
    <name evidence="18" type="primary">MET7_1</name>
    <name evidence="18" type="ORF">Q9L58_000120</name>
</gene>
<evidence type="ECO:0000256" key="16">
    <source>
        <dbReference type="ARBA" id="ARBA00047493"/>
    </source>
</evidence>
<dbReference type="PANTHER" id="PTHR11136:SF5">
    <property type="entry name" value="FOLYLPOLYGLUTAMATE SYNTHASE, MITOCHONDRIAL"/>
    <property type="match status" value="1"/>
</dbReference>
<keyword evidence="19" id="KW-1185">Reference proteome</keyword>
<evidence type="ECO:0000256" key="5">
    <source>
        <dbReference type="ARBA" id="ARBA00008276"/>
    </source>
</evidence>
<evidence type="ECO:0000313" key="19">
    <source>
        <dbReference type="Proteomes" id="UP001447188"/>
    </source>
</evidence>
<dbReference type="Proteomes" id="UP001447188">
    <property type="component" value="Unassembled WGS sequence"/>
</dbReference>
<proteinExistence type="inferred from homology"/>
<sequence>MATSLAPTRSYSDAVTALNTLQTNFSVLDAIRKSGKKMNHQAIPEMIEWVRRIGYKPSDFNKLNIIHVAGTKGKGSTCAFTSSILSQYRRDPGTFSISKIGMYTSPHLRAVRERIQLDGESLSESLFAKYFFQVWERMEASATAEGHDPTVKPVYFRFLTLVAFHTYMEEGVDTAIFEVGVGGEYDSTNIIEKPTVAGITSLGIDHVSVLGATIEEIAWHKAGVIKPMCPVFTVEQAGSALEVIEKRAKENNSKLGVVGVHPAIAANEVKLGLSAEYQKANASLAAALAAEHLKALGVEVGFAQDSPLPKFFKRGLENVVWPGRCQIKQEGAIEWCIDGAHTVESLEVAGKWFAGRVDKDDKRKRVLIFNQQVRDSTALISSLANSLKQVLGDSVPLFDHAVFCTNVTWKGNGYKVDLASHGSDPNAVAELVVQKVLAAAWAEETSGPGSKSVTHVLPTIEDAVRVVKDIEGEVQVFVTGSLHLVGGVLEVLDP</sequence>
<keyword evidence="13" id="KW-0460">Magnesium</keyword>
<evidence type="ECO:0000256" key="15">
    <source>
        <dbReference type="ARBA" id="ARBA00023136"/>
    </source>
</evidence>
<comment type="cofactor">
    <cofactor evidence="17">
        <name>a monovalent cation</name>
        <dbReference type="ChEBI" id="CHEBI:60242"/>
    </cofactor>
    <text evidence="17">A monovalent cation.</text>
</comment>
<comment type="function">
    <text evidence="17">Catalyzes conversion of folates to polyglutamate derivatives allowing concentration of folate compounds in the cell and the intracellular retention of these cofactors, which are important substrates for most of the folate-dependent enzymes that are involved in one-carbon transfer reactions involved in purine, pyrimidine and amino acid synthesis.</text>
</comment>
<keyword evidence="14" id="KW-0496">Mitochondrion</keyword>
<dbReference type="Gene3D" id="3.40.1190.10">
    <property type="entry name" value="Mur-like, catalytic domain"/>
    <property type="match status" value="1"/>
</dbReference>
<keyword evidence="11" id="KW-0999">Mitochondrion inner membrane</keyword>
<dbReference type="InterPro" id="IPR018109">
    <property type="entry name" value="Folylpolyglutamate_synth_CS"/>
</dbReference>
<comment type="pathway">
    <text evidence="4 17">Cofactor biosynthesis; tetrahydrofolylpolyglutamate biosynthesis.</text>
</comment>
<dbReference type="PANTHER" id="PTHR11136">
    <property type="entry name" value="FOLYLPOLYGLUTAMATE SYNTHASE-RELATED"/>
    <property type="match status" value="1"/>
</dbReference>
<evidence type="ECO:0000256" key="14">
    <source>
        <dbReference type="ARBA" id="ARBA00023128"/>
    </source>
</evidence>
<protein>
    <recommendedName>
        <fullName evidence="17">Folylpolyglutamate synthase</fullName>
        <ecNumber evidence="17">6.3.2.17</ecNumber>
    </recommendedName>
    <alternativeName>
        <fullName evidence="17">Folylpoly-gamma-glutamate synthetase</fullName>
    </alternativeName>
    <alternativeName>
        <fullName evidence="17">Tetrahydrofolylpolyglutamate synthase</fullName>
    </alternativeName>
</protein>
<evidence type="ECO:0000313" key="18">
    <source>
        <dbReference type="EMBL" id="KAL0640813.1"/>
    </source>
</evidence>
<evidence type="ECO:0000256" key="10">
    <source>
        <dbReference type="ARBA" id="ARBA00022741"/>
    </source>
</evidence>
<comment type="caution">
    <text evidence="18">The sequence shown here is derived from an EMBL/GenBank/DDBJ whole genome shotgun (WGS) entry which is preliminary data.</text>
</comment>
<keyword evidence="7 17" id="KW-0554">One-carbon metabolism</keyword>
<keyword evidence="8 17" id="KW-0436">Ligase</keyword>
<keyword evidence="9" id="KW-0479">Metal-binding</keyword>
<reference evidence="18 19" key="1">
    <citation type="submission" date="2024-02" db="EMBL/GenBank/DDBJ databases">
        <title>Discinaceae phylogenomics.</title>
        <authorList>
            <person name="Dirks A.C."/>
            <person name="James T.Y."/>
        </authorList>
    </citation>
    <scope>NUCLEOTIDE SEQUENCE [LARGE SCALE GENOMIC DNA]</scope>
    <source>
        <strain evidence="18 19">ACD0624</strain>
    </source>
</reference>